<dbReference type="Gene3D" id="1.25.40.10">
    <property type="entry name" value="Tetratricopeptide repeat domain"/>
    <property type="match status" value="1"/>
</dbReference>
<keyword evidence="2" id="KW-0677">Repeat</keyword>
<accession>A0AAD4X4D3</accession>
<dbReference type="InterPro" id="IPR011990">
    <property type="entry name" value="TPR-like_helical_dom_sf"/>
</dbReference>
<keyword evidence="5" id="KW-1185">Reference proteome</keyword>
<evidence type="ECO:0000313" key="5">
    <source>
        <dbReference type="Proteomes" id="UP001202328"/>
    </source>
</evidence>
<comment type="caution">
    <text evidence="4">The sequence shown here is derived from an EMBL/GenBank/DDBJ whole genome shotgun (WGS) entry which is preliminary data.</text>
</comment>
<comment type="similarity">
    <text evidence="1">Belongs to the PPR family. P subfamily.</text>
</comment>
<feature type="repeat" description="PPR" evidence="3">
    <location>
        <begin position="61"/>
        <end position="91"/>
    </location>
</feature>
<evidence type="ECO:0000313" key="4">
    <source>
        <dbReference type="EMBL" id="KAI3839757.1"/>
    </source>
</evidence>
<evidence type="ECO:0000256" key="2">
    <source>
        <dbReference type="ARBA" id="ARBA00022737"/>
    </source>
</evidence>
<evidence type="ECO:0000256" key="3">
    <source>
        <dbReference type="PROSITE-ProRule" id="PRU00708"/>
    </source>
</evidence>
<dbReference type="InterPro" id="IPR002885">
    <property type="entry name" value="PPR_rpt"/>
</dbReference>
<proteinExistence type="inferred from homology"/>
<dbReference type="Pfam" id="PF13041">
    <property type="entry name" value="PPR_2"/>
    <property type="match status" value="1"/>
</dbReference>
<dbReference type="NCBIfam" id="TIGR00756">
    <property type="entry name" value="PPR"/>
    <property type="match status" value="2"/>
</dbReference>
<dbReference type="Proteomes" id="UP001202328">
    <property type="component" value="Unassembled WGS sequence"/>
</dbReference>
<dbReference type="PANTHER" id="PTHR47941">
    <property type="entry name" value="PENTATRICOPEPTIDE REPEAT-CONTAINING PROTEIN 3, MITOCHONDRIAL"/>
    <property type="match status" value="1"/>
</dbReference>
<organism evidence="4 5">
    <name type="scientific">Papaver atlanticum</name>
    <dbReference type="NCBI Taxonomy" id="357466"/>
    <lineage>
        <taxon>Eukaryota</taxon>
        <taxon>Viridiplantae</taxon>
        <taxon>Streptophyta</taxon>
        <taxon>Embryophyta</taxon>
        <taxon>Tracheophyta</taxon>
        <taxon>Spermatophyta</taxon>
        <taxon>Magnoliopsida</taxon>
        <taxon>Ranunculales</taxon>
        <taxon>Papaveraceae</taxon>
        <taxon>Papaveroideae</taxon>
        <taxon>Papaver</taxon>
    </lineage>
</organism>
<reference evidence="4" key="1">
    <citation type="submission" date="2022-04" db="EMBL/GenBank/DDBJ databases">
        <title>A functionally conserved STORR gene fusion in Papaver species that diverged 16.8 million years ago.</title>
        <authorList>
            <person name="Catania T."/>
        </authorList>
    </citation>
    <scope>NUCLEOTIDE SEQUENCE</scope>
    <source>
        <strain evidence="4">S-188037</strain>
    </source>
</reference>
<dbReference type="Pfam" id="PF01535">
    <property type="entry name" value="PPR"/>
    <property type="match status" value="1"/>
</dbReference>
<gene>
    <name evidence="4" type="ORF">MKW98_010062</name>
</gene>
<evidence type="ECO:0008006" key="6">
    <source>
        <dbReference type="Google" id="ProtNLM"/>
    </source>
</evidence>
<evidence type="ECO:0000256" key="1">
    <source>
        <dbReference type="ARBA" id="ARBA00007626"/>
    </source>
</evidence>
<dbReference type="PROSITE" id="PS51375">
    <property type="entry name" value="PPR"/>
    <property type="match status" value="2"/>
</dbReference>
<dbReference type="EMBL" id="JAJJMB010017331">
    <property type="protein sequence ID" value="KAI3839757.1"/>
    <property type="molecule type" value="Genomic_DNA"/>
</dbReference>
<protein>
    <recommendedName>
        <fullName evidence="6">Pentatricopeptide repeat-containing protein</fullName>
    </recommendedName>
</protein>
<feature type="repeat" description="PPR" evidence="3">
    <location>
        <begin position="26"/>
        <end position="60"/>
    </location>
</feature>
<name>A0AAD4X4D3_9MAGN</name>
<dbReference type="AlphaFoldDB" id="A0AAD4X4D3"/>
<sequence>MLYKHGKSERAWEVFKSMNEKKIEASVVTYNILLHGLCEQAMVTRGFKIVLEMIVKGLKPDLITYNTLINGLIKAGRTEDASNLFEIMRGRFTVSGSVSLENFAKEMLTKENLH</sequence>